<keyword evidence="3 6" id="KW-0808">Transferase</keyword>
<dbReference type="InterPro" id="IPR029028">
    <property type="entry name" value="Alpha/beta_knot_MTases"/>
</dbReference>
<dbReference type="EMBL" id="FLUQ01000001">
    <property type="protein sequence ID" value="SBV92728.1"/>
    <property type="molecule type" value="Genomic_DNA"/>
</dbReference>
<comment type="similarity">
    <text evidence="1">Belongs to the class IV-like SAM-binding methyltransferase superfamily. RNA methyltransferase TrmH family.</text>
</comment>
<dbReference type="InterPro" id="IPR001537">
    <property type="entry name" value="SpoU_MeTrfase"/>
</dbReference>
<organism evidence="6">
    <name type="scientific">uncultured delta proteobacterium</name>
    <dbReference type="NCBI Taxonomy" id="34034"/>
    <lineage>
        <taxon>Bacteria</taxon>
        <taxon>Deltaproteobacteria</taxon>
        <taxon>environmental samples</taxon>
    </lineage>
</organism>
<keyword evidence="2 6" id="KW-0489">Methyltransferase</keyword>
<evidence type="ECO:0000256" key="4">
    <source>
        <dbReference type="ARBA" id="ARBA00022691"/>
    </source>
</evidence>
<gene>
    <name evidence="6" type="ORF">KL86DPRO_10410</name>
</gene>
<dbReference type="CDD" id="cd18093">
    <property type="entry name" value="SpoU-like_TrmJ"/>
    <property type="match status" value="1"/>
</dbReference>
<evidence type="ECO:0000256" key="3">
    <source>
        <dbReference type="ARBA" id="ARBA00022679"/>
    </source>
</evidence>
<dbReference type="SUPFAM" id="SSF75217">
    <property type="entry name" value="alpha/beta knot"/>
    <property type="match status" value="1"/>
</dbReference>
<proteinExistence type="inferred from homology"/>
<reference evidence="6" key="1">
    <citation type="submission" date="2016-04" db="EMBL/GenBank/DDBJ databases">
        <authorList>
            <person name="Evans L.H."/>
            <person name="Alamgir A."/>
            <person name="Owens N."/>
            <person name="Weber N.D."/>
            <person name="Virtaneva K."/>
            <person name="Barbian K."/>
            <person name="Babar A."/>
            <person name="Rosenke K."/>
        </authorList>
    </citation>
    <scope>NUCLEOTIDE SEQUENCE</scope>
    <source>
        <strain evidence="6">86</strain>
    </source>
</reference>
<dbReference type="GO" id="GO:0002128">
    <property type="term" value="P:tRNA nucleoside ribose methylation"/>
    <property type="evidence" value="ECO:0007669"/>
    <property type="project" value="TreeGrafter"/>
</dbReference>
<evidence type="ECO:0000259" key="5">
    <source>
        <dbReference type="Pfam" id="PF00588"/>
    </source>
</evidence>
<dbReference type="GO" id="GO:0005829">
    <property type="term" value="C:cytosol"/>
    <property type="evidence" value="ECO:0007669"/>
    <property type="project" value="TreeGrafter"/>
</dbReference>
<dbReference type="PANTHER" id="PTHR42786">
    <property type="entry name" value="TRNA/RRNA METHYLTRANSFERASE"/>
    <property type="match status" value="1"/>
</dbReference>
<keyword evidence="4" id="KW-0949">S-adenosyl-L-methionine</keyword>
<name>A0A212IZS3_9DELT</name>
<dbReference type="Gene3D" id="1.10.8.590">
    <property type="match status" value="1"/>
</dbReference>
<dbReference type="PANTHER" id="PTHR42786:SF2">
    <property type="entry name" value="TRNA (CYTIDINE_URIDINE-2'-O-)-METHYLTRANSFERASE TRMJ"/>
    <property type="match status" value="1"/>
</dbReference>
<dbReference type="GO" id="GO:0003723">
    <property type="term" value="F:RNA binding"/>
    <property type="evidence" value="ECO:0007669"/>
    <property type="project" value="InterPro"/>
</dbReference>
<dbReference type="PIRSF" id="PIRSF004808">
    <property type="entry name" value="LasT"/>
    <property type="match status" value="1"/>
</dbReference>
<protein>
    <submittedName>
        <fullName evidence="6">tRNA/rRNA methyltransferase (SpoU)</fullName>
    </submittedName>
</protein>
<dbReference type="GO" id="GO:0008173">
    <property type="term" value="F:RNA methyltransferase activity"/>
    <property type="evidence" value="ECO:0007669"/>
    <property type="project" value="InterPro"/>
</dbReference>
<dbReference type="Pfam" id="PF00588">
    <property type="entry name" value="SpoU_methylase"/>
    <property type="match status" value="1"/>
</dbReference>
<dbReference type="Gene3D" id="3.40.1280.10">
    <property type="match status" value="1"/>
</dbReference>
<dbReference type="InterPro" id="IPR004384">
    <property type="entry name" value="RNA_MeTrfase_TrmJ/LasT"/>
</dbReference>
<evidence type="ECO:0000313" key="6">
    <source>
        <dbReference type="EMBL" id="SBV92728.1"/>
    </source>
</evidence>
<accession>A0A212IZS3</accession>
<evidence type="ECO:0000256" key="2">
    <source>
        <dbReference type="ARBA" id="ARBA00022603"/>
    </source>
</evidence>
<dbReference type="AlphaFoldDB" id="A0A212IZS3"/>
<dbReference type="InterPro" id="IPR029026">
    <property type="entry name" value="tRNA_m1G_MTases_N"/>
</dbReference>
<feature type="domain" description="tRNA/rRNA methyltransferase SpoU type" evidence="5">
    <location>
        <begin position="4"/>
        <end position="158"/>
    </location>
</feature>
<sequence>MLPVTVILVRPRFPENIGMAARACANMGVRDLVLVEPERWEYDKAAPLATGKGTTVLANIRLAPSLAAALKDHTAAFGTTARTGGWRMGVMPPRKAASAIMEHCRDAGGEASVALVFGPEDRGLENAETALCTHLVTIPTAPEASSLNLAQAVLLVLYECFTASLEHAYHPDRTPKGKKNSRAATIEEQEMLFRTLEETLTRIEFLPEANGEWFMQPLRRFFRRAVLRRHEFDLFMGICRRIARLTRGNRQE</sequence>
<evidence type="ECO:0000256" key="1">
    <source>
        <dbReference type="ARBA" id="ARBA00007228"/>
    </source>
</evidence>